<evidence type="ECO:0000256" key="2">
    <source>
        <dbReference type="ARBA" id="ARBA00022737"/>
    </source>
</evidence>
<sequence length="477" mass="52884">MTHTPTDFTMQVMAAANAGRFSDGLQAAARMKAARIIPDAPIYDALINLAARHRSWLFAWAILDDMLKAGIPPIPATFAHLINAQRDRPFTNLWTALQQMDNFGINPNGPIYTAIINCLVGEGNVEMAIQCVFSMKKQGIVPELAAAQAVVTLAADCGYSRLAIELATYFEDTSVRQLDNSAWMACLYSSARNLYIEGVMTCWPRVVNELNLVPNEGVCLAVLDTAARHGSPDIATDVIRVLKLAGVEWQEFHFAALIEAFCRNDQLKEALITLAIMRTSGILPAETTTSFIFDCINDDVNSLDSAWSLIDEIYVSKSGLDIEALKVAVHASIFLGDLQRAVGIYKAFSNYELAPDLATFNMLLQGCIGAQHRELGDLLLADMKEAKIKPNEETYRKMIHLCLTQEVYEDAFYYLEEMKAAGYIPPRTVYETLVDKCASVGDVRGDLVLQEMRECGYRLDNTRTQMSRGNRHTGGKR</sequence>
<feature type="repeat" description="PPR" evidence="5">
    <location>
        <begin position="391"/>
        <end position="425"/>
    </location>
</feature>
<dbReference type="InterPro" id="IPR011990">
    <property type="entry name" value="TPR-like_helical_dom_sf"/>
</dbReference>
<dbReference type="AlphaFoldDB" id="A0A067T912"/>
<comment type="similarity">
    <text evidence="1">Belongs to the CCM1 family.</text>
</comment>
<feature type="domain" description="Pentatricopeptide repeat-containing protein-mitochondrial" evidence="6">
    <location>
        <begin position="216"/>
        <end position="348"/>
    </location>
</feature>
<comment type="subunit">
    <text evidence="4">Binds to mitochondrial small subunit 15S rRNA.</text>
</comment>
<evidence type="ECO:0000256" key="5">
    <source>
        <dbReference type="PROSITE-ProRule" id="PRU00708"/>
    </source>
</evidence>
<dbReference type="EMBL" id="KL142381">
    <property type="protein sequence ID" value="KDR75443.1"/>
    <property type="molecule type" value="Genomic_DNA"/>
</dbReference>
<dbReference type="PANTHER" id="PTHR47447">
    <property type="entry name" value="OS03G0856100 PROTEIN"/>
    <property type="match status" value="1"/>
</dbReference>
<dbReference type="Pfam" id="PF13812">
    <property type="entry name" value="PPR_3"/>
    <property type="match status" value="1"/>
</dbReference>
<accession>A0A067T912</accession>
<dbReference type="STRING" id="685588.A0A067T912"/>
<proteinExistence type="inferred from homology"/>
<evidence type="ECO:0000256" key="3">
    <source>
        <dbReference type="ARBA" id="ARBA00044493"/>
    </source>
</evidence>
<dbReference type="NCBIfam" id="TIGR00756">
    <property type="entry name" value="PPR"/>
    <property type="match status" value="2"/>
</dbReference>
<feature type="repeat" description="PPR" evidence="5">
    <location>
        <begin position="108"/>
        <end position="142"/>
    </location>
</feature>
<dbReference type="Proteomes" id="UP000027222">
    <property type="component" value="Unassembled WGS sequence"/>
</dbReference>
<dbReference type="PROSITE" id="PS51375">
    <property type="entry name" value="PPR"/>
    <property type="match status" value="4"/>
</dbReference>
<gene>
    <name evidence="7" type="ORF">GALMADRAFT_69951</name>
</gene>
<dbReference type="InterPro" id="IPR057027">
    <property type="entry name" value="TPR_mt"/>
</dbReference>
<keyword evidence="8" id="KW-1185">Reference proteome</keyword>
<name>A0A067T912_GALM3</name>
<dbReference type="Gene3D" id="1.25.40.10">
    <property type="entry name" value="Tetratricopeptide repeat domain"/>
    <property type="match status" value="4"/>
</dbReference>
<dbReference type="Pfam" id="PF13041">
    <property type="entry name" value="PPR_2"/>
    <property type="match status" value="1"/>
</dbReference>
<evidence type="ECO:0000256" key="4">
    <source>
        <dbReference type="ARBA" id="ARBA00044511"/>
    </source>
</evidence>
<feature type="repeat" description="PPR" evidence="5">
    <location>
        <begin position="250"/>
        <end position="284"/>
    </location>
</feature>
<comment type="function">
    <text evidence="3">Regulates mitochondrial small subunit maturation by controlling 15S rRNA 5'-end processing. Localizes to the 5' precursor of the 15S rRNA in a position that is subsequently occupied by mS47 in the mature yeast mtSSU. Uses structure and sequence-specific RNA recognition, binding to a single-stranded region of the precursor and specifically recognizing bases -6 to -1. The exchange of Ccm1 for mS47 is coupled to the irreversible removal of precursor rRNA that is accompanied by conformational changes of the mitoribosomal proteins uS5m and mS26. These conformational changes signal completion of 5'-end rRNA processing through protection of the mature 5'-end of the 15S rRNA and stabilization of mS47. The removal of the 5' precursor together with the dissociation of Ccm1 may be catalyzed by the 5'-3' exoribonuclease Pet127. Involved in the specific removal of group I introns in mitochondrial encoded transcripts.</text>
</comment>
<evidence type="ECO:0000313" key="8">
    <source>
        <dbReference type="Proteomes" id="UP000027222"/>
    </source>
</evidence>
<keyword evidence="2" id="KW-0677">Repeat</keyword>
<dbReference type="InterPro" id="IPR002885">
    <property type="entry name" value="PPR_rpt"/>
</dbReference>
<dbReference type="Pfam" id="PF23276">
    <property type="entry name" value="TPR_24"/>
    <property type="match status" value="1"/>
</dbReference>
<feature type="repeat" description="PPR" evidence="5">
    <location>
        <begin position="39"/>
        <end position="73"/>
    </location>
</feature>
<dbReference type="HOGENOM" id="CLU_008514_2_0_1"/>
<evidence type="ECO:0000259" key="6">
    <source>
        <dbReference type="Pfam" id="PF23276"/>
    </source>
</evidence>
<organism evidence="7 8">
    <name type="scientific">Galerina marginata (strain CBS 339.88)</name>
    <dbReference type="NCBI Taxonomy" id="685588"/>
    <lineage>
        <taxon>Eukaryota</taxon>
        <taxon>Fungi</taxon>
        <taxon>Dikarya</taxon>
        <taxon>Basidiomycota</taxon>
        <taxon>Agaricomycotina</taxon>
        <taxon>Agaricomycetes</taxon>
        <taxon>Agaricomycetidae</taxon>
        <taxon>Agaricales</taxon>
        <taxon>Agaricineae</taxon>
        <taxon>Strophariaceae</taxon>
        <taxon>Galerina</taxon>
    </lineage>
</organism>
<dbReference type="OrthoDB" id="185373at2759"/>
<evidence type="ECO:0000313" key="7">
    <source>
        <dbReference type="EMBL" id="KDR75443.1"/>
    </source>
</evidence>
<dbReference type="Pfam" id="PF01535">
    <property type="entry name" value="PPR"/>
    <property type="match status" value="1"/>
</dbReference>
<reference evidence="8" key="1">
    <citation type="journal article" date="2014" name="Proc. Natl. Acad. Sci. U.S.A.">
        <title>Extensive sampling of basidiomycete genomes demonstrates inadequacy of the white-rot/brown-rot paradigm for wood decay fungi.</title>
        <authorList>
            <person name="Riley R."/>
            <person name="Salamov A.A."/>
            <person name="Brown D.W."/>
            <person name="Nagy L.G."/>
            <person name="Floudas D."/>
            <person name="Held B.W."/>
            <person name="Levasseur A."/>
            <person name="Lombard V."/>
            <person name="Morin E."/>
            <person name="Otillar R."/>
            <person name="Lindquist E.A."/>
            <person name="Sun H."/>
            <person name="LaButti K.M."/>
            <person name="Schmutz J."/>
            <person name="Jabbour D."/>
            <person name="Luo H."/>
            <person name="Baker S.E."/>
            <person name="Pisabarro A.G."/>
            <person name="Walton J.D."/>
            <person name="Blanchette R.A."/>
            <person name="Henrissat B."/>
            <person name="Martin F."/>
            <person name="Cullen D."/>
            <person name="Hibbett D.S."/>
            <person name="Grigoriev I.V."/>
        </authorList>
    </citation>
    <scope>NUCLEOTIDE SEQUENCE [LARGE SCALE GENOMIC DNA]</scope>
    <source>
        <strain evidence="8">CBS 339.88</strain>
    </source>
</reference>
<dbReference type="PANTHER" id="PTHR47447:SF17">
    <property type="entry name" value="OS12G0638900 PROTEIN"/>
    <property type="match status" value="1"/>
</dbReference>
<protein>
    <recommendedName>
        <fullName evidence="6">Pentatricopeptide repeat-containing protein-mitochondrial domain-containing protein</fullName>
    </recommendedName>
</protein>
<evidence type="ECO:0000256" key="1">
    <source>
        <dbReference type="ARBA" id="ARBA00006192"/>
    </source>
</evidence>